<dbReference type="OrthoDB" id="5576752at2759"/>
<keyword evidence="12" id="KW-1185">Reference proteome</keyword>
<dbReference type="InterPro" id="IPR012420">
    <property type="entry name" value="Cbp4"/>
</dbReference>
<evidence type="ECO:0000256" key="4">
    <source>
        <dbReference type="ARBA" id="ARBA00022792"/>
    </source>
</evidence>
<keyword evidence="7" id="KW-0472">Membrane</keyword>
<proteinExistence type="inferred from homology"/>
<comment type="function">
    <text evidence="9">Essential for the assembly of ubiquinol-cytochrome c reductase. It has a direct effect on the correct occurrence of the Rieske protein, core 4, core 5 and apocytochrome b.</text>
</comment>
<keyword evidence="8" id="KW-0143">Chaperone</keyword>
<evidence type="ECO:0000313" key="12">
    <source>
        <dbReference type="Proteomes" id="UP000518752"/>
    </source>
</evidence>
<comment type="similarity">
    <text evidence="2">Belongs to the CBP4 family.</text>
</comment>
<evidence type="ECO:0000256" key="7">
    <source>
        <dbReference type="ARBA" id="ARBA00023136"/>
    </source>
</evidence>
<sequence>MFIGAQVRSLSFVSHDRRAVIYALGPSMSNFPWARFTGTSVILMGIGYALMKASVPTEEELYNRMAPDLRRKVDAAKALREAREAELGQQVVAQTKEDVDPDAIKPIWADPTGNKK</sequence>
<comment type="caution">
    <text evidence="11">The sequence shown here is derived from an EMBL/GenBank/DDBJ whole genome shotgun (WGS) entry which is preliminary data.</text>
</comment>
<accession>A0A8H5MEH3</accession>
<reference evidence="11 12" key="1">
    <citation type="journal article" date="2020" name="ISME J.">
        <title>Uncovering the hidden diversity of litter-decomposition mechanisms in mushroom-forming fungi.</title>
        <authorList>
            <person name="Floudas D."/>
            <person name="Bentzer J."/>
            <person name="Ahren D."/>
            <person name="Johansson T."/>
            <person name="Persson P."/>
            <person name="Tunlid A."/>
        </authorList>
    </citation>
    <scope>NUCLEOTIDE SEQUENCE [LARGE SCALE GENOMIC DNA]</scope>
    <source>
        <strain evidence="11 12">CBS 406.79</strain>
    </source>
</reference>
<evidence type="ECO:0000256" key="6">
    <source>
        <dbReference type="ARBA" id="ARBA00023128"/>
    </source>
</evidence>
<keyword evidence="4" id="KW-0999">Mitochondrion inner membrane</keyword>
<evidence type="ECO:0000256" key="1">
    <source>
        <dbReference type="ARBA" id="ARBA00004434"/>
    </source>
</evidence>
<keyword evidence="6" id="KW-0496">Mitochondrion</keyword>
<evidence type="ECO:0000313" key="11">
    <source>
        <dbReference type="EMBL" id="KAF5391460.1"/>
    </source>
</evidence>
<organism evidence="11 12">
    <name type="scientific">Collybiopsis confluens</name>
    <dbReference type="NCBI Taxonomy" id="2823264"/>
    <lineage>
        <taxon>Eukaryota</taxon>
        <taxon>Fungi</taxon>
        <taxon>Dikarya</taxon>
        <taxon>Basidiomycota</taxon>
        <taxon>Agaricomycotina</taxon>
        <taxon>Agaricomycetes</taxon>
        <taxon>Agaricomycetidae</taxon>
        <taxon>Agaricales</taxon>
        <taxon>Marasmiineae</taxon>
        <taxon>Omphalotaceae</taxon>
        <taxon>Collybiopsis</taxon>
    </lineage>
</organism>
<feature type="region of interest" description="Disordered" evidence="10">
    <location>
        <begin position="91"/>
        <end position="116"/>
    </location>
</feature>
<gene>
    <name evidence="11" type="ORF">D9757_002055</name>
</gene>
<evidence type="ECO:0000256" key="2">
    <source>
        <dbReference type="ARBA" id="ARBA00006780"/>
    </source>
</evidence>
<evidence type="ECO:0000256" key="10">
    <source>
        <dbReference type="SAM" id="MobiDB-lite"/>
    </source>
</evidence>
<protein>
    <submittedName>
        <fullName evidence="11">Uncharacterized protein</fullName>
    </submittedName>
</protein>
<comment type="subcellular location">
    <subcellularLocation>
        <location evidence="1">Mitochondrion inner membrane</location>
        <topology evidence="1">Single-pass membrane protein</topology>
    </subcellularLocation>
</comment>
<name>A0A8H5MEH3_9AGAR</name>
<keyword evidence="5" id="KW-1133">Transmembrane helix</keyword>
<dbReference type="Pfam" id="PF07960">
    <property type="entry name" value="CBP4"/>
    <property type="match status" value="1"/>
</dbReference>
<dbReference type="EMBL" id="JAACJN010000010">
    <property type="protein sequence ID" value="KAF5391460.1"/>
    <property type="molecule type" value="Genomic_DNA"/>
</dbReference>
<evidence type="ECO:0000256" key="8">
    <source>
        <dbReference type="ARBA" id="ARBA00023186"/>
    </source>
</evidence>
<keyword evidence="3" id="KW-0812">Transmembrane</keyword>
<evidence type="ECO:0000256" key="9">
    <source>
        <dbReference type="ARBA" id="ARBA00025413"/>
    </source>
</evidence>
<dbReference type="Proteomes" id="UP000518752">
    <property type="component" value="Unassembled WGS sequence"/>
</dbReference>
<dbReference type="GO" id="GO:0005743">
    <property type="term" value="C:mitochondrial inner membrane"/>
    <property type="evidence" value="ECO:0007669"/>
    <property type="project" value="UniProtKB-SubCell"/>
</dbReference>
<evidence type="ECO:0000256" key="5">
    <source>
        <dbReference type="ARBA" id="ARBA00022989"/>
    </source>
</evidence>
<evidence type="ECO:0000256" key="3">
    <source>
        <dbReference type="ARBA" id="ARBA00022692"/>
    </source>
</evidence>
<dbReference type="AlphaFoldDB" id="A0A8H5MEH3"/>